<dbReference type="EMBL" id="VUMY01000004">
    <property type="protein sequence ID" value="MST49236.1"/>
    <property type="molecule type" value="Genomic_DNA"/>
</dbReference>
<dbReference type="InterPro" id="IPR019554">
    <property type="entry name" value="Soluble_ligand-bd"/>
</dbReference>
<keyword evidence="2" id="KW-0472">Membrane</keyword>
<dbReference type="InterPro" id="IPR004509">
    <property type="entry name" value="Competence_ComEA_HhH"/>
</dbReference>
<feature type="region of interest" description="Disordered" evidence="1">
    <location>
        <begin position="117"/>
        <end position="151"/>
    </location>
</feature>
<dbReference type="RefSeq" id="WP_154543673.1">
    <property type="nucleotide sequence ID" value="NZ_JAQYQY010000016.1"/>
</dbReference>
<reference evidence="4 5" key="1">
    <citation type="submission" date="2019-08" db="EMBL/GenBank/DDBJ databases">
        <title>In-depth cultivation of the pig gut microbiome towards novel bacterial diversity and tailored functional studies.</title>
        <authorList>
            <person name="Wylensek D."/>
            <person name="Hitch T.C.A."/>
            <person name="Clavel T."/>
        </authorList>
    </citation>
    <scope>NUCLEOTIDE SEQUENCE [LARGE SCALE GENOMIC DNA]</scope>
    <source>
        <strain evidence="4 5">RF-GAM-744-WT-7</strain>
    </source>
</reference>
<dbReference type="SUPFAM" id="SSF47781">
    <property type="entry name" value="RuvA domain 2-like"/>
    <property type="match status" value="1"/>
</dbReference>
<dbReference type="SMART" id="SM00278">
    <property type="entry name" value="HhH1"/>
    <property type="match status" value="2"/>
</dbReference>
<feature type="compositionally biased region" description="Low complexity" evidence="1">
    <location>
        <begin position="117"/>
        <end position="135"/>
    </location>
</feature>
<keyword evidence="2" id="KW-1133">Transmembrane helix</keyword>
<dbReference type="GO" id="GO:0003677">
    <property type="term" value="F:DNA binding"/>
    <property type="evidence" value="ECO:0007669"/>
    <property type="project" value="InterPro"/>
</dbReference>
<dbReference type="Gene3D" id="3.10.560.10">
    <property type="entry name" value="Outer membrane lipoprotein wza domain like"/>
    <property type="match status" value="1"/>
</dbReference>
<proteinExistence type="predicted"/>
<keyword evidence="5" id="KW-1185">Reference proteome</keyword>
<sequence length="315" mass="31624">MTVFHSTNRADRVEDLTAGVFARARAAGIGYGSEGSEPSVVPRAADKAKSSVRHSLEVSPPARSHQRIRLAPSPRVATLVAGFLLVLAVLIVGWQVFSTPSSEPIAGTVDHSGEMGSALKAADSSGGSGSMSGEVSKTKGGDSPRVSPGTAPELFLPGANGSEIVVYVSGQVAKPGIVHLGDPARVADALEAAGGANPGADLQALNLARLVADGEQIHVPLPGEPLPAGVGAGIGAGSGNAGSTGGGTNAGSNLVNLNTADATALQTLSGIGPALAERIIDYRNTNGKFQSVDQLDEISGIGPALMERLRSHVTV</sequence>
<dbReference type="GO" id="GO:0006281">
    <property type="term" value="P:DNA repair"/>
    <property type="evidence" value="ECO:0007669"/>
    <property type="project" value="InterPro"/>
</dbReference>
<dbReference type="InterPro" id="IPR010994">
    <property type="entry name" value="RuvA_2-like"/>
</dbReference>
<dbReference type="Gene3D" id="1.10.150.320">
    <property type="entry name" value="Photosystem II 12 kDa extrinsic protein"/>
    <property type="match status" value="1"/>
</dbReference>
<evidence type="ECO:0000256" key="1">
    <source>
        <dbReference type="SAM" id="MobiDB-lite"/>
    </source>
</evidence>
<dbReference type="NCBIfam" id="TIGR00426">
    <property type="entry name" value="competence protein ComEA helix-hairpin-helix repeat region"/>
    <property type="match status" value="1"/>
</dbReference>
<organism evidence="4 5">
    <name type="scientific">Mobiluncus porci</name>
    <dbReference type="NCBI Taxonomy" id="2652278"/>
    <lineage>
        <taxon>Bacteria</taxon>
        <taxon>Bacillati</taxon>
        <taxon>Actinomycetota</taxon>
        <taxon>Actinomycetes</taxon>
        <taxon>Actinomycetales</taxon>
        <taxon>Actinomycetaceae</taxon>
        <taxon>Mobiluncus</taxon>
    </lineage>
</organism>
<accession>A0A7K0K166</accession>
<dbReference type="Pfam" id="PF10531">
    <property type="entry name" value="SLBB"/>
    <property type="match status" value="1"/>
</dbReference>
<name>A0A7K0K166_9ACTO</name>
<keyword evidence="2" id="KW-0812">Transmembrane</keyword>
<dbReference type="PANTHER" id="PTHR21180:SF32">
    <property type="entry name" value="ENDONUCLEASE_EXONUCLEASE_PHOSPHATASE FAMILY DOMAIN-CONTAINING PROTEIN 1"/>
    <property type="match status" value="1"/>
</dbReference>
<feature type="domain" description="Helix-hairpin-helix DNA-binding motif class 1" evidence="3">
    <location>
        <begin position="293"/>
        <end position="312"/>
    </location>
</feature>
<dbReference type="InterPro" id="IPR051675">
    <property type="entry name" value="Endo/Exo/Phosphatase_dom_1"/>
</dbReference>
<feature type="domain" description="Helix-hairpin-helix DNA-binding motif class 1" evidence="3">
    <location>
        <begin position="263"/>
        <end position="282"/>
    </location>
</feature>
<dbReference type="Pfam" id="PF12836">
    <property type="entry name" value="HHH_3"/>
    <property type="match status" value="1"/>
</dbReference>
<dbReference type="InterPro" id="IPR003583">
    <property type="entry name" value="Hlx-hairpin-Hlx_DNA-bd_motif"/>
</dbReference>
<dbReference type="GO" id="GO:0015628">
    <property type="term" value="P:protein secretion by the type II secretion system"/>
    <property type="evidence" value="ECO:0007669"/>
    <property type="project" value="TreeGrafter"/>
</dbReference>
<evidence type="ECO:0000256" key="2">
    <source>
        <dbReference type="SAM" id="Phobius"/>
    </source>
</evidence>
<evidence type="ECO:0000313" key="5">
    <source>
        <dbReference type="Proteomes" id="UP000442535"/>
    </source>
</evidence>
<dbReference type="AlphaFoldDB" id="A0A7K0K166"/>
<dbReference type="Proteomes" id="UP000442535">
    <property type="component" value="Unassembled WGS sequence"/>
</dbReference>
<comment type="caution">
    <text evidence="4">The sequence shown here is derived from an EMBL/GenBank/DDBJ whole genome shotgun (WGS) entry which is preliminary data.</text>
</comment>
<evidence type="ECO:0000313" key="4">
    <source>
        <dbReference type="EMBL" id="MST49236.1"/>
    </source>
</evidence>
<dbReference type="PANTHER" id="PTHR21180">
    <property type="entry name" value="ENDONUCLEASE/EXONUCLEASE/PHOSPHATASE FAMILY DOMAIN-CONTAINING PROTEIN 1"/>
    <property type="match status" value="1"/>
</dbReference>
<gene>
    <name evidence="4" type="ORF">FYJ63_03095</name>
</gene>
<protein>
    <recommendedName>
        <fullName evidence="3">Helix-hairpin-helix DNA-binding motif class 1 domain-containing protein</fullName>
    </recommendedName>
</protein>
<dbReference type="GO" id="GO:0015627">
    <property type="term" value="C:type II protein secretion system complex"/>
    <property type="evidence" value="ECO:0007669"/>
    <property type="project" value="TreeGrafter"/>
</dbReference>
<evidence type="ECO:0000259" key="3">
    <source>
        <dbReference type="SMART" id="SM00278"/>
    </source>
</evidence>
<feature type="transmembrane region" description="Helical" evidence="2">
    <location>
        <begin position="76"/>
        <end position="97"/>
    </location>
</feature>